<gene>
    <name evidence="3" type="ORF">LNTAR_00905</name>
</gene>
<comment type="caution">
    <text evidence="3">The sequence shown here is derived from an EMBL/GenBank/DDBJ whole genome shotgun (WGS) entry which is preliminary data.</text>
</comment>
<organism evidence="3 4">
    <name type="scientific">Lentisphaera araneosa HTCC2155</name>
    <dbReference type="NCBI Taxonomy" id="313628"/>
    <lineage>
        <taxon>Bacteria</taxon>
        <taxon>Pseudomonadati</taxon>
        <taxon>Lentisphaerota</taxon>
        <taxon>Lentisphaeria</taxon>
        <taxon>Lentisphaerales</taxon>
        <taxon>Lentisphaeraceae</taxon>
        <taxon>Lentisphaera</taxon>
    </lineage>
</organism>
<proteinExistence type="predicted"/>
<evidence type="ECO:0000256" key="2">
    <source>
        <dbReference type="SAM" id="Phobius"/>
    </source>
</evidence>
<protein>
    <submittedName>
        <fullName evidence="3">Uncharacterized protein</fullName>
    </submittedName>
</protein>
<dbReference type="EMBL" id="ABCK01000007">
    <property type="protein sequence ID" value="EDM27916.1"/>
    <property type="molecule type" value="Genomic_DNA"/>
</dbReference>
<dbReference type="InterPro" id="IPR045584">
    <property type="entry name" value="Pilin-like"/>
</dbReference>
<keyword evidence="2" id="KW-0472">Membrane</keyword>
<keyword evidence="4" id="KW-1185">Reference proteome</keyword>
<dbReference type="PRINTS" id="PR00813">
    <property type="entry name" value="BCTERIALGSPG"/>
</dbReference>
<sequence length="213" mass="23273">MKKFSLIELLVVVAIIGILGSLLLPTLGKARKKSKQAVCLSNMKQIGSAEFMYQDDNDQYHLVRDNEVYTQYNGWQFLLAPYVNNDGTTAQEVQSSGVFACPSSQLNFNNEWQNGGIGYNTNMGSIQKSIQIAVNAVEVPVETILTADGDEAGGAVHLDNQIFQPGSPHGEPGARHNGGVNTLLADGHAQWYSKVQLMAGKNGNQDYYYMPTK</sequence>
<dbReference type="SUPFAM" id="SSF54523">
    <property type="entry name" value="Pili subunits"/>
    <property type="match status" value="1"/>
</dbReference>
<dbReference type="Proteomes" id="UP000004947">
    <property type="component" value="Unassembled WGS sequence"/>
</dbReference>
<keyword evidence="1" id="KW-0488">Methylation</keyword>
<accession>A6DKL8</accession>
<dbReference type="InterPro" id="IPR000983">
    <property type="entry name" value="Bac_GSPG_pilin"/>
</dbReference>
<keyword evidence="2" id="KW-1133">Transmembrane helix</keyword>
<dbReference type="InterPro" id="IPR027558">
    <property type="entry name" value="Pre_pil_HX9DG_C"/>
</dbReference>
<feature type="transmembrane region" description="Helical" evidence="2">
    <location>
        <begin position="6"/>
        <end position="27"/>
    </location>
</feature>
<dbReference type="GO" id="GO:0015627">
    <property type="term" value="C:type II protein secretion system complex"/>
    <property type="evidence" value="ECO:0007669"/>
    <property type="project" value="InterPro"/>
</dbReference>
<dbReference type="OrthoDB" id="255922at2"/>
<dbReference type="GO" id="GO:0015628">
    <property type="term" value="P:protein secretion by the type II secretion system"/>
    <property type="evidence" value="ECO:0007669"/>
    <property type="project" value="InterPro"/>
</dbReference>
<name>A6DKL8_9BACT</name>
<evidence type="ECO:0000313" key="3">
    <source>
        <dbReference type="EMBL" id="EDM27916.1"/>
    </source>
</evidence>
<dbReference type="Gene3D" id="3.30.700.10">
    <property type="entry name" value="Glycoprotein, Type 4 Pilin"/>
    <property type="match status" value="1"/>
</dbReference>
<evidence type="ECO:0000313" key="4">
    <source>
        <dbReference type="Proteomes" id="UP000004947"/>
    </source>
</evidence>
<dbReference type="eggNOG" id="COG2165">
    <property type="taxonomic scope" value="Bacteria"/>
</dbReference>
<dbReference type="InterPro" id="IPR012902">
    <property type="entry name" value="N_methyl_site"/>
</dbReference>
<dbReference type="NCBIfam" id="TIGR04294">
    <property type="entry name" value="pre_pil_HX9DG"/>
    <property type="match status" value="1"/>
</dbReference>
<keyword evidence="2" id="KW-0812">Transmembrane</keyword>
<dbReference type="NCBIfam" id="TIGR02532">
    <property type="entry name" value="IV_pilin_GFxxxE"/>
    <property type="match status" value="1"/>
</dbReference>
<reference evidence="3 4" key="1">
    <citation type="journal article" date="2010" name="J. Bacteriol.">
        <title>Genome sequence of Lentisphaera araneosa HTCC2155T, the type species of the order Lentisphaerales in the phylum Lentisphaerae.</title>
        <authorList>
            <person name="Thrash J.C."/>
            <person name="Cho J.C."/>
            <person name="Vergin K.L."/>
            <person name="Morris R.M."/>
            <person name="Giovannoni S.J."/>
        </authorList>
    </citation>
    <scope>NUCLEOTIDE SEQUENCE [LARGE SCALE GENOMIC DNA]</scope>
    <source>
        <strain evidence="3 4">HTCC2155</strain>
    </source>
</reference>
<dbReference type="STRING" id="313628.LNTAR_00905"/>
<dbReference type="AlphaFoldDB" id="A6DKL8"/>
<evidence type="ECO:0000256" key="1">
    <source>
        <dbReference type="ARBA" id="ARBA00022481"/>
    </source>
</evidence>
<dbReference type="PANTHER" id="PTHR30093">
    <property type="entry name" value="GENERAL SECRETION PATHWAY PROTEIN G"/>
    <property type="match status" value="1"/>
</dbReference>